<sequence>MRPNPPPRTPYSPRKSRPRRSARPQRSARPARRPARLIALMPAAGAARRMGRDKLLIALDGAPVARRNLMRLRAAGLDVVVTLPPGAPARARALSGRGARLLRLTDAAEGMAASIRAGARAARNAQAAGLLILPADLTAVQVAAIRRACRIWQHRPDRALRAVSPTGEPGHPVILPARLFPALMRLAGDRGARGLLGARGLTRLRLPGGMATADLDTPADLPPPHR</sequence>
<dbReference type="PANTHER" id="PTHR43777:SF1">
    <property type="entry name" value="MOLYBDENUM COFACTOR CYTIDYLYLTRANSFERASE"/>
    <property type="match status" value="1"/>
</dbReference>
<dbReference type="Gene3D" id="3.90.550.10">
    <property type="entry name" value="Spore Coat Polysaccharide Biosynthesis Protein SpsA, Chain A"/>
    <property type="match status" value="1"/>
</dbReference>
<keyword evidence="4" id="KW-0808">Transferase</keyword>
<dbReference type="SUPFAM" id="SSF53448">
    <property type="entry name" value="Nucleotide-diphospho-sugar transferases"/>
    <property type="match status" value="1"/>
</dbReference>
<reference evidence="5" key="1">
    <citation type="submission" date="2017-01" db="EMBL/GenBank/DDBJ databases">
        <authorList>
            <person name="Varghese N."/>
            <person name="Submissions S."/>
        </authorList>
    </citation>
    <scope>NUCLEOTIDE SEQUENCE [LARGE SCALE GENOMIC DNA]</scope>
    <source>
        <strain evidence="5">DSM 18714</strain>
    </source>
</reference>
<evidence type="ECO:0000313" key="4">
    <source>
        <dbReference type="EMBL" id="SIS80705.1"/>
    </source>
</evidence>
<accession>A0A1N7M3L0</accession>
<dbReference type="InterPro" id="IPR025877">
    <property type="entry name" value="MobA-like_NTP_Trfase"/>
</dbReference>
<feature type="domain" description="MobA-like NTP transferase" evidence="3">
    <location>
        <begin position="43"/>
        <end position="198"/>
    </location>
</feature>
<dbReference type="RefSeq" id="WP_235816283.1">
    <property type="nucleotide sequence ID" value="NZ_FTOM01000005.1"/>
</dbReference>
<proteinExistence type="predicted"/>
<keyword evidence="5" id="KW-1185">Reference proteome</keyword>
<gene>
    <name evidence="4" type="ORF">SAMN05421795_105149</name>
</gene>
<feature type="compositionally biased region" description="Basic residues" evidence="2">
    <location>
        <begin position="14"/>
        <end position="23"/>
    </location>
</feature>
<evidence type="ECO:0000256" key="1">
    <source>
        <dbReference type="ARBA" id="ARBA00022842"/>
    </source>
</evidence>
<dbReference type="STRING" id="407234.SAMN05421795_105149"/>
<dbReference type="InterPro" id="IPR029044">
    <property type="entry name" value="Nucleotide-diphossugar_trans"/>
</dbReference>
<dbReference type="EMBL" id="FTOM01000005">
    <property type="protein sequence ID" value="SIS80705.1"/>
    <property type="molecule type" value="Genomic_DNA"/>
</dbReference>
<feature type="region of interest" description="Disordered" evidence="2">
    <location>
        <begin position="1"/>
        <end position="34"/>
    </location>
</feature>
<organism evidence="4 5">
    <name type="scientific">Phaeovulum vinaykumarii</name>
    <dbReference type="NCBI Taxonomy" id="407234"/>
    <lineage>
        <taxon>Bacteria</taxon>
        <taxon>Pseudomonadati</taxon>
        <taxon>Pseudomonadota</taxon>
        <taxon>Alphaproteobacteria</taxon>
        <taxon>Rhodobacterales</taxon>
        <taxon>Paracoccaceae</taxon>
        <taxon>Phaeovulum</taxon>
    </lineage>
</organism>
<name>A0A1N7M3L0_9RHOB</name>
<keyword evidence="1" id="KW-0460">Magnesium</keyword>
<evidence type="ECO:0000256" key="2">
    <source>
        <dbReference type="SAM" id="MobiDB-lite"/>
    </source>
</evidence>
<dbReference type="GO" id="GO:0016779">
    <property type="term" value="F:nucleotidyltransferase activity"/>
    <property type="evidence" value="ECO:0007669"/>
    <property type="project" value="UniProtKB-KW"/>
</dbReference>
<dbReference type="Pfam" id="PF12804">
    <property type="entry name" value="NTP_transf_3"/>
    <property type="match status" value="1"/>
</dbReference>
<protein>
    <submittedName>
        <fullName evidence="4">CTP:molybdopterin cytidylyltransferase MocA</fullName>
    </submittedName>
</protein>
<feature type="compositionally biased region" description="Pro residues" evidence="2">
    <location>
        <begin position="1"/>
        <end position="10"/>
    </location>
</feature>
<dbReference type="Proteomes" id="UP000186098">
    <property type="component" value="Unassembled WGS sequence"/>
</dbReference>
<evidence type="ECO:0000259" key="3">
    <source>
        <dbReference type="Pfam" id="PF12804"/>
    </source>
</evidence>
<keyword evidence="4" id="KW-0548">Nucleotidyltransferase</keyword>
<evidence type="ECO:0000313" key="5">
    <source>
        <dbReference type="Proteomes" id="UP000186098"/>
    </source>
</evidence>
<dbReference type="AlphaFoldDB" id="A0A1N7M3L0"/>
<dbReference type="PANTHER" id="PTHR43777">
    <property type="entry name" value="MOLYBDENUM COFACTOR CYTIDYLYLTRANSFERASE"/>
    <property type="match status" value="1"/>
</dbReference>